<feature type="region of interest" description="Disordered" evidence="1">
    <location>
        <begin position="1"/>
        <end position="60"/>
    </location>
</feature>
<gene>
    <name evidence="2" type="ORF">V0288_05125</name>
</gene>
<keyword evidence="3" id="KW-1185">Reference proteome</keyword>
<feature type="compositionally biased region" description="Basic and acidic residues" evidence="1">
    <location>
        <begin position="1"/>
        <end position="11"/>
    </location>
</feature>
<proteinExistence type="predicted"/>
<feature type="compositionally biased region" description="Low complexity" evidence="1">
    <location>
        <begin position="16"/>
        <end position="29"/>
    </location>
</feature>
<sequence>MKDNREKDPERFGVVSRRALGARSRSARGPVRRSAREPRVVKESGASIQEPGGRIKEYVV</sequence>
<dbReference type="AlphaFoldDB" id="A0AAW9QT46"/>
<dbReference type="EMBL" id="JBAFSM010000006">
    <property type="protein sequence ID" value="MEG3436493.1"/>
    <property type="molecule type" value="Genomic_DNA"/>
</dbReference>
<evidence type="ECO:0000313" key="2">
    <source>
        <dbReference type="EMBL" id="MEG3436493.1"/>
    </source>
</evidence>
<reference evidence="2 3" key="1">
    <citation type="submission" date="2024-01" db="EMBL/GenBank/DDBJ databases">
        <title>Genomic insights into the taxonomy and metabolism of the cyanobacterium Pannus brasiliensis CCIBt3594.</title>
        <authorList>
            <person name="Machado M."/>
            <person name="Botero N.B."/>
            <person name="Andreote A.P.D."/>
            <person name="Feitosa A.M.T."/>
            <person name="Popin R."/>
            <person name="Sivonen K."/>
            <person name="Fiore M.F."/>
        </authorList>
    </citation>
    <scope>NUCLEOTIDE SEQUENCE [LARGE SCALE GENOMIC DNA]</scope>
    <source>
        <strain evidence="2 3">CCIBt3594</strain>
    </source>
</reference>
<name>A0AAW9QT46_9CHRO</name>
<comment type="caution">
    <text evidence="2">The sequence shown here is derived from an EMBL/GenBank/DDBJ whole genome shotgun (WGS) entry which is preliminary data.</text>
</comment>
<evidence type="ECO:0000313" key="3">
    <source>
        <dbReference type="Proteomes" id="UP001328733"/>
    </source>
</evidence>
<protein>
    <submittedName>
        <fullName evidence="2">Uncharacterized protein</fullName>
    </submittedName>
</protein>
<dbReference type="Proteomes" id="UP001328733">
    <property type="component" value="Unassembled WGS sequence"/>
</dbReference>
<organism evidence="2 3">
    <name type="scientific">Pannus brasiliensis CCIBt3594</name>
    <dbReference type="NCBI Taxonomy" id="1427578"/>
    <lineage>
        <taxon>Bacteria</taxon>
        <taxon>Bacillati</taxon>
        <taxon>Cyanobacteriota</taxon>
        <taxon>Cyanophyceae</taxon>
        <taxon>Oscillatoriophycideae</taxon>
        <taxon>Chroococcales</taxon>
        <taxon>Microcystaceae</taxon>
        <taxon>Pannus</taxon>
    </lineage>
</organism>
<evidence type="ECO:0000256" key="1">
    <source>
        <dbReference type="SAM" id="MobiDB-lite"/>
    </source>
</evidence>
<accession>A0AAW9QT46</accession>